<evidence type="ECO:0000259" key="2">
    <source>
        <dbReference type="Pfam" id="PF01648"/>
    </source>
</evidence>
<dbReference type="AlphaFoldDB" id="A0A075FQN5"/>
<dbReference type="SUPFAM" id="SSF56214">
    <property type="entry name" value="4'-phosphopantetheinyl transferase"/>
    <property type="match status" value="2"/>
</dbReference>
<feature type="domain" description="4'-phosphopantetheinyl transferase" evidence="2">
    <location>
        <begin position="126"/>
        <end position="202"/>
    </location>
</feature>
<dbReference type="InterPro" id="IPR003542">
    <property type="entry name" value="Enbac_synth_compD-like"/>
</dbReference>
<evidence type="ECO:0000256" key="1">
    <source>
        <dbReference type="ARBA" id="ARBA00022679"/>
    </source>
</evidence>
<dbReference type="InterPro" id="IPR041354">
    <property type="entry name" value="4PPT_N"/>
</dbReference>
<proteinExistence type="predicted"/>
<dbReference type="GO" id="GO:0000287">
    <property type="term" value="F:magnesium ion binding"/>
    <property type="evidence" value="ECO:0007669"/>
    <property type="project" value="InterPro"/>
</dbReference>
<dbReference type="Pfam" id="PF17837">
    <property type="entry name" value="4PPT_N"/>
    <property type="match status" value="1"/>
</dbReference>
<dbReference type="GO" id="GO:0008897">
    <property type="term" value="F:holo-[acyl-carrier-protein] synthase activity"/>
    <property type="evidence" value="ECO:0007669"/>
    <property type="project" value="InterPro"/>
</dbReference>
<dbReference type="Gene3D" id="3.90.470.20">
    <property type="entry name" value="4'-phosphopantetheinyl transferase domain"/>
    <property type="match status" value="1"/>
</dbReference>
<accession>A0A075FQN5</accession>
<name>A0A075FQN5_9EURY</name>
<dbReference type="InterPro" id="IPR008278">
    <property type="entry name" value="4-PPantetheinyl_Trfase_dom"/>
</dbReference>
<dbReference type="GO" id="GO:0009239">
    <property type="term" value="P:enterobactin biosynthetic process"/>
    <property type="evidence" value="ECO:0007669"/>
    <property type="project" value="InterPro"/>
</dbReference>
<feature type="domain" description="4'-phosphopantetheinyl transferase N-terminal" evidence="3">
    <location>
        <begin position="59"/>
        <end position="120"/>
    </location>
</feature>
<protein>
    <recommendedName>
        <fullName evidence="5">4'-phosphopantetheinyl transferase superfamily protein</fullName>
    </recommendedName>
</protein>
<reference evidence="4" key="1">
    <citation type="journal article" date="2014" name="Genome Biol. Evol.">
        <title>Pangenome evidence for extensive interdomain horizontal transfer affecting lineage core and shell genes in uncultured planktonic thaumarchaeota and euryarchaeota.</title>
        <authorList>
            <person name="Deschamps P."/>
            <person name="Zivanovic Y."/>
            <person name="Moreira D."/>
            <person name="Rodriguez-Valera F."/>
            <person name="Lopez-Garcia P."/>
        </authorList>
    </citation>
    <scope>NUCLEOTIDE SEQUENCE</scope>
</reference>
<evidence type="ECO:0000259" key="3">
    <source>
        <dbReference type="Pfam" id="PF17837"/>
    </source>
</evidence>
<dbReference type="EMBL" id="KF900397">
    <property type="protein sequence ID" value="AIE93543.1"/>
    <property type="molecule type" value="Genomic_DNA"/>
</dbReference>
<dbReference type="Pfam" id="PF01648">
    <property type="entry name" value="ACPS"/>
    <property type="match status" value="1"/>
</dbReference>
<dbReference type="GO" id="GO:0005886">
    <property type="term" value="C:plasma membrane"/>
    <property type="evidence" value="ECO:0007669"/>
    <property type="project" value="TreeGrafter"/>
</dbReference>
<dbReference type="InterPro" id="IPR037143">
    <property type="entry name" value="4-PPantetheinyl_Trfase_dom_sf"/>
</dbReference>
<organism evidence="4">
    <name type="scientific">uncultured marine group II/III euryarchaeote AD1000_38_E02</name>
    <dbReference type="NCBI Taxonomy" id="1457760"/>
    <lineage>
        <taxon>Archaea</taxon>
        <taxon>Methanobacteriati</taxon>
        <taxon>Methanobacteriota</taxon>
        <taxon>environmental samples</taxon>
    </lineage>
</organism>
<dbReference type="GO" id="GO:0009366">
    <property type="term" value="C:enterobactin synthetase complex"/>
    <property type="evidence" value="ECO:0007669"/>
    <property type="project" value="InterPro"/>
</dbReference>
<evidence type="ECO:0008006" key="5">
    <source>
        <dbReference type="Google" id="ProtNLM"/>
    </source>
</evidence>
<evidence type="ECO:0000313" key="4">
    <source>
        <dbReference type="EMBL" id="AIE93543.1"/>
    </source>
</evidence>
<dbReference type="PANTHER" id="PTHR38096:SF1">
    <property type="entry name" value="ENTEROBACTIN SYNTHASE COMPONENT D"/>
    <property type="match status" value="1"/>
</dbReference>
<keyword evidence="1" id="KW-0808">Transferase</keyword>
<sequence>MNGMWKPASKPLQLSLPETVEGEFHAVWMNARTPAPSDPIPDISNLHFVDPIEAQSFKVAKRAEEHAAGRFLIAHLLQENGYIVEDYQIKRDEYRRPILIGPEPISISITHSGGLAIAIIGPTKLSVGIDVEPDSGRQRNLLPLMASGAELEKLEAAWDQNTDAASTLTNLVWVVKEAIQKATGLGMGLAPQSFEVLGKEVITINSQSYRIHSWQPLFAGQATNVALAHITDRA</sequence>
<dbReference type="PANTHER" id="PTHR38096">
    <property type="entry name" value="ENTEROBACTIN SYNTHASE COMPONENT D"/>
    <property type="match status" value="1"/>
</dbReference>